<evidence type="ECO:0000256" key="1">
    <source>
        <dbReference type="ARBA" id="ARBA00022603"/>
    </source>
</evidence>
<dbReference type="PANTHER" id="PTHR43464:SF19">
    <property type="entry name" value="UBIQUINONE BIOSYNTHESIS O-METHYLTRANSFERASE, MITOCHONDRIAL"/>
    <property type="match status" value="1"/>
</dbReference>
<evidence type="ECO:0000259" key="4">
    <source>
        <dbReference type="Pfam" id="PF13649"/>
    </source>
</evidence>
<protein>
    <submittedName>
        <fullName evidence="5">Class I SAM-dependent methyltransferase</fullName>
        <ecNumber evidence="5">2.1.-.-</ecNumber>
    </submittedName>
</protein>
<keyword evidence="6" id="KW-1185">Reference proteome</keyword>
<organism evidence="5 6">
    <name type="scientific">Rubrivirga litoralis</name>
    <dbReference type="NCBI Taxonomy" id="3075598"/>
    <lineage>
        <taxon>Bacteria</taxon>
        <taxon>Pseudomonadati</taxon>
        <taxon>Rhodothermota</taxon>
        <taxon>Rhodothermia</taxon>
        <taxon>Rhodothermales</taxon>
        <taxon>Rubricoccaceae</taxon>
        <taxon>Rubrivirga</taxon>
    </lineage>
</organism>
<keyword evidence="1 5" id="KW-0489">Methyltransferase</keyword>
<reference evidence="5 6" key="1">
    <citation type="submission" date="2023-09" db="EMBL/GenBank/DDBJ databases">
        <authorList>
            <person name="Rey-Velasco X."/>
        </authorList>
    </citation>
    <scope>NUCLEOTIDE SEQUENCE [LARGE SCALE GENOMIC DNA]</scope>
    <source>
        <strain evidence="5 6">F394</strain>
    </source>
</reference>
<evidence type="ECO:0000313" key="5">
    <source>
        <dbReference type="EMBL" id="MDT0630193.1"/>
    </source>
</evidence>
<dbReference type="SUPFAM" id="SSF53335">
    <property type="entry name" value="S-adenosyl-L-methionine-dependent methyltransferases"/>
    <property type="match status" value="1"/>
</dbReference>
<feature type="domain" description="Methyltransferase" evidence="4">
    <location>
        <begin position="56"/>
        <end position="152"/>
    </location>
</feature>
<dbReference type="PANTHER" id="PTHR43464">
    <property type="entry name" value="METHYLTRANSFERASE"/>
    <property type="match status" value="1"/>
</dbReference>
<sequence length="277" mass="30744">MDYDPVKDRLGRFFWTTPTRTKAFYRTLDAVFLRSWYVRRTLRRLVGARAGRPVRVLDAGTGFGQYAYWLVRTFPNVEVVAADVKDDYLRRAEAFVAQTPYAGRVTFERADLTQPLPHEEAFDLALSVDVMEHIEDDRAVFRNVRDALVPGGHLVVNTPSDQGGSGVSGAGEESFIGEHVRDGYAVDDLVEKLETAGLRVTDTDYTYGPVGSAAWRLLVKWPITMLNRSPLLTPLVGAYYLGAGPVGLALNAVDLRRDNDTGTGLLVTAQKPPRPTR</sequence>
<dbReference type="EC" id="2.1.-.-" evidence="5"/>
<keyword evidence="3" id="KW-0949">S-adenosyl-L-methionine</keyword>
<dbReference type="Pfam" id="PF13649">
    <property type="entry name" value="Methyltransf_25"/>
    <property type="match status" value="1"/>
</dbReference>
<dbReference type="InterPro" id="IPR041698">
    <property type="entry name" value="Methyltransf_25"/>
</dbReference>
<accession>A0ABU3BLR1</accession>
<dbReference type="GO" id="GO:0008168">
    <property type="term" value="F:methyltransferase activity"/>
    <property type="evidence" value="ECO:0007669"/>
    <property type="project" value="UniProtKB-KW"/>
</dbReference>
<gene>
    <name evidence="5" type="ORF">RM540_00395</name>
</gene>
<evidence type="ECO:0000313" key="6">
    <source>
        <dbReference type="Proteomes" id="UP001267426"/>
    </source>
</evidence>
<dbReference type="EMBL" id="JAVRHT010000001">
    <property type="protein sequence ID" value="MDT0630193.1"/>
    <property type="molecule type" value="Genomic_DNA"/>
</dbReference>
<dbReference type="Proteomes" id="UP001267426">
    <property type="component" value="Unassembled WGS sequence"/>
</dbReference>
<dbReference type="RefSeq" id="WP_311661146.1">
    <property type="nucleotide sequence ID" value="NZ_JAVRHT010000001.1"/>
</dbReference>
<name>A0ABU3BLR1_9BACT</name>
<dbReference type="GO" id="GO:0032259">
    <property type="term" value="P:methylation"/>
    <property type="evidence" value="ECO:0007669"/>
    <property type="project" value="UniProtKB-KW"/>
</dbReference>
<dbReference type="InterPro" id="IPR029063">
    <property type="entry name" value="SAM-dependent_MTases_sf"/>
</dbReference>
<dbReference type="CDD" id="cd02440">
    <property type="entry name" value="AdoMet_MTases"/>
    <property type="match status" value="1"/>
</dbReference>
<keyword evidence="2 5" id="KW-0808">Transferase</keyword>
<comment type="caution">
    <text evidence="5">The sequence shown here is derived from an EMBL/GenBank/DDBJ whole genome shotgun (WGS) entry which is preliminary data.</text>
</comment>
<evidence type="ECO:0000256" key="2">
    <source>
        <dbReference type="ARBA" id="ARBA00022679"/>
    </source>
</evidence>
<evidence type="ECO:0000256" key="3">
    <source>
        <dbReference type="ARBA" id="ARBA00022691"/>
    </source>
</evidence>
<dbReference type="Gene3D" id="3.40.50.150">
    <property type="entry name" value="Vaccinia Virus protein VP39"/>
    <property type="match status" value="1"/>
</dbReference>
<proteinExistence type="predicted"/>